<accession>A0A840RLZ1</accession>
<feature type="region of interest" description="Disordered" evidence="1">
    <location>
        <begin position="133"/>
        <end position="154"/>
    </location>
</feature>
<evidence type="ECO:0000256" key="1">
    <source>
        <dbReference type="SAM" id="MobiDB-lite"/>
    </source>
</evidence>
<dbReference type="Pfam" id="PF09636">
    <property type="entry name" value="XkdW"/>
    <property type="match status" value="1"/>
</dbReference>
<evidence type="ECO:0000313" key="4">
    <source>
        <dbReference type="Proteomes" id="UP000571084"/>
    </source>
</evidence>
<dbReference type="Pfam" id="PF02413">
    <property type="entry name" value="Caudo_TAP"/>
    <property type="match status" value="1"/>
</dbReference>
<evidence type="ECO:0000259" key="2">
    <source>
        <dbReference type="Pfam" id="PF09636"/>
    </source>
</evidence>
<evidence type="ECO:0000313" key="3">
    <source>
        <dbReference type="EMBL" id="MBB5198675.1"/>
    </source>
</evidence>
<sequence length="154" mass="18057">MMKSTQWLTHDQLAFCVLKIYPELICGKDFWTSHPIERNQLAQTGPAIIAIWDTEVTQPTIKQIRRIWARHFEECLLGEAELNAAQTKLTLLAIANQHVNDYQDLIDIEEATDSDLKRQKEWKKFRANLNRVNQQNGWPLQPEWPQQPDDHTAR</sequence>
<organism evidence="3 4">
    <name type="scientific">Glaciimonas immobilis</name>
    <dbReference type="NCBI Taxonomy" id="728004"/>
    <lineage>
        <taxon>Bacteria</taxon>
        <taxon>Pseudomonadati</taxon>
        <taxon>Pseudomonadota</taxon>
        <taxon>Betaproteobacteria</taxon>
        <taxon>Burkholderiales</taxon>
        <taxon>Oxalobacteraceae</taxon>
        <taxon>Glaciimonas</taxon>
    </lineage>
</organism>
<proteinExistence type="predicted"/>
<feature type="domain" description="Bacteriophage SP-beta YorD" evidence="2">
    <location>
        <begin position="13"/>
        <end position="71"/>
    </location>
</feature>
<comment type="caution">
    <text evidence="3">The sequence shown here is derived from an EMBL/GenBank/DDBJ whole genome shotgun (WGS) entry which is preliminary data.</text>
</comment>
<reference evidence="3 4" key="1">
    <citation type="submission" date="2020-08" db="EMBL/GenBank/DDBJ databases">
        <title>Genomic Encyclopedia of Type Strains, Phase IV (KMG-IV): sequencing the most valuable type-strain genomes for metagenomic binning, comparative biology and taxonomic classification.</title>
        <authorList>
            <person name="Goeker M."/>
        </authorList>
    </citation>
    <scope>NUCLEOTIDE SEQUENCE [LARGE SCALE GENOMIC DNA]</scope>
    <source>
        <strain evidence="3 4">DSM 23240</strain>
    </source>
</reference>
<protein>
    <recommendedName>
        <fullName evidence="2">Bacteriophage SP-beta YorD domain-containing protein</fullName>
    </recommendedName>
</protein>
<dbReference type="InterPro" id="IPR003458">
    <property type="entry name" value="Phage_T4_Gp38_tail_assem"/>
</dbReference>
<name>A0A840RLZ1_9BURK</name>
<dbReference type="Proteomes" id="UP000571084">
    <property type="component" value="Unassembled WGS sequence"/>
</dbReference>
<dbReference type="InterPro" id="IPR019094">
    <property type="entry name" value="Phage_SP-beta_YorD"/>
</dbReference>
<dbReference type="RefSeq" id="WP_168052797.1">
    <property type="nucleotide sequence ID" value="NZ_JAAOZT010000002.1"/>
</dbReference>
<dbReference type="AlphaFoldDB" id="A0A840RLZ1"/>
<dbReference type="EMBL" id="JACHHQ010000001">
    <property type="protein sequence ID" value="MBB5198675.1"/>
    <property type="molecule type" value="Genomic_DNA"/>
</dbReference>
<keyword evidence="4" id="KW-1185">Reference proteome</keyword>
<gene>
    <name evidence="3" type="ORF">HNR39_000485</name>
</gene>